<keyword evidence="2" id="KW-0460">Magnesium</keyword>
<evidence type="ECO:0000256" key="1">
    <source>
        <dbReference type="ARBA" id="ARBA00001946"/>
    </source>
</evidence>
<name>G8I4G1_9CAUD</name>
<feature type="domain" description="GIY-YIG" evidence="4">
    <location>
        <begin position="4"/>
        <end position="75"/>
    </location>
</feature>
<keyword evidence="6" id="KW-1185">Reference proteome</keyword>
<comment type="cofactor">
    <cofactor evidence="1">
        <name>Mg(2+)</name>
        <dbReference type="ChEBI" id="CHEBI:18420"/>
    </cofactor>
</comment>
<dbReference type="GeneID" id="18990049"/>
<evidence type="ECO:0000313" key="6">
    <source>
        <dbReference type="Proteomes" id="UP000005857"/>
    </source>
</evidence>
<evidence type="ECO:0000313" key="5">
    <source>
        <dbReference type="EMBL" id="AER47605.1"/>
    </source>
</evidence>
<dbReference type="KEGG" id="vg:18990049"/>
<feature type="region of interest" description="Disordered" evidence="3">
    <location>
        <begin position="72"/>
        <end position="94"/>
    </location>
</feature>
<sequence length="143" mass="15931">MASETFTVYRVYNAAGALLYVGSTIDCAARMYQHARGADWWADAARIELTHCPTREGMFDVERYAIWTERPIHNRTGNQSRRGAPRRDKGAGSVYKAGDRWRAAVSLPGGFGEARKRKTVSAPTRAEAERKLAALRAEIKEGD</sequence>
<dbReference type="Proteomes" id="UP000005857">
    <property type="component" value="Segment"/>
</dbReference>
<dbReference type="RefSeq" id="YP_009018739.1">
    <property type="nucleotide sequence ID" value="NC_023744.1"/>
</dbReference>
<reference evidence="5 6" key="1">
    <citation type="journal article" date="2012" name="J. Virol.">
        <title>Complete Genome Sequences of 138 Mycobacteriophages.</title>
        <authorList>
            <consortium name="the Science Education Alliance Phage Hunters Advancing Genomics and Evolutionary Science Program"/>
            <consortium name="the KwaZulu-Natal Research Institute for Tuberculosis and HIV Mycobacterial Genetics Course Students"/>
            <consortium name="the Phage Hunters Integrating Research and Education Program"/>
            <person name="Hatfull G.F."/>
        </authorList>
    </citation>
    <scope>NUCLEOTIDE SEQUENCE [LARGE SCALE GENOMIC DNA]</scope>
</reference>
<gene>
    <name evidence="5" type="primary">51</name>
    <name evidence="5" type="ORF">DS6A_51</name>
</gene>
<dbReference type="EMBL" id="JN698994">
    <property type="protein sequence ID" value="AER47605.1"/>
    <property type="molecule type" value="Genomic_DNA"/>
</dbReference>
<dbReference type="CDD" id="cd00719">
    <property type="entry name" value="GIY-YIG_SF"/>
    <property type="match status" value="1"/>
</dbReference>
<dbReference type="PROSITE" id="PS50164">
    <property type="entry name" value="GIY_YIG"/>
    <property type="match status" value="1"/>
</dbReference>
<organism evidence="5 6">
    <name type="scientific">Mycobacterium phage DS6A</name>
    <dbReference type="NCBI Taxonomy" id="45764"/>
    <lineage>
        <taxon>Viruses</taxon>
        <taxon>Duplodnaviria</taxon>
        <taxon>Heunggongvirae</taxon>
        <taxon>Uroviricota</taxon>
        <taxon>Caudoviricetes</taxon>
        <taxon>Hnatkovirus</taxon>
        <taxon>Hnatkovirus DS6A</taxon>
    </lineage>
</organism>
<dbReference type="SUPFAM" id="SSF82771">
    <property type="entry name" value="GIY-YIG endonuclease"/>
    <property type="match status" value="1"/>
</dbReference>
<protein>
    <recommendedName>
        <fullName evidence="4">GIY-YIG domain-containing protein</fullName>
    </recommendedName>
</protein>
<dbReference type="InterPro" id="IPR000305">
    <property type="entry name" value="GIY-YIG_endonuc"/>
</dbReference>
<accession>G8I4G1</accession>
<proteinExistence type="predicted"/>
<dbReference type="Pfam" id="PF01541">
    <property type="entry name" value="GIY-YIG"/>
    <property type="match status" value="1"/>
</dbReference>
<evidence type="ECO:0000256" key="3">
    <source>
        <dbReference type="SAM" id="MobiDB-lite"/>
    </source>
</evidence>
<evidence type="ECO:0000256" key="2">
    <source>
        <dbReference type="ARBA" id="ARBA00022842"/>
    </source>
</evidence>
<dbReference type="InterPro" id="IPR035901">
    <property type="entry name" value="GIY-YIG_endonuc_sf"/>
</dbReference>
<evidence type="ECO:0000259" key="4">
    <source>
        <dbReference type="PROSITE" id="PS50164"/>
    </source>
</evidence>